<reference evidence="2" key="1">
    <citation type="submission" date="2023-07" db="EMBL/GenBank/DDBJ databases">
        <title>30 novel species of actinomycetes from the DSMZ collection.</title>
        <authorList>
            <person name="Nouioui I."/>
        </authorList>
    </citation>
    <scope>NUCLEOTIDE SEQUENCE [LARGE SCALE GENOMIC DNA]</scope>
    <source>
        <strain evidence="2">DSM 41770</strain>
    </source>
</reference>
<sequence>MARIVGVHGIRQTQTSKSRLTAEWSKAVNRGLGSIEQPGIVTGDLELPHWTGLLARGADRLGAEDDPFGPAAPLSQEEVAFVTDALEEVVHSDDLATFEEIELQTLGLPRLWPARLTRLVMAYDHRYPRGGGKLFVSAMREVRFYLYEPGLAARVRELVADAFGDDTSVVVAHSLGSVIAYDLLRRSQIPPERVAEVRTLVTCGSPLAIPAVRRGLGVADGEPLKLPGDINWVNAFDPGDFITGGRGLSHTSPAITDARVRNGVVDPHKALTYLRTAPVAHAIAGEER</sequence>
<comment type="caution">
    <text evidence="1">The sequence shown here is derived from an EMBL/GenBank/DDBJ whole genome shotgun (WGS) entry which is preliminary data.</text>
</comment>
<name>A0ABU2RJS5_9ACTN</name>
<dbReference type="RefSeq" id="WP_311657053.1">
    <property type="nucleotide sequence ID" value="NZ_JAVREX010000006.1"/>
</dbReference>
<dbReference type="Proteomes" id="UP001183777">
    <property type="component" value="Unassembled WGS sequence"/>
</dbReference>
<keyword evidence="2" id="KW-1185">Reference proteome</keyword>
<evidence type="ECO:0000313" key="1">
    <source>
        <dbReference type="EMBL" id="MDT0429102.1"/>
    </source>
</evidence>
<evidence type="ECO:0000313" key="2">
    <source>
        <dbReference type="Proteomes" id="UP001183777"/>
    </source>
</evidence>
<accession>A0ABU2RJS5</accession>
<gene>
    <name evidence="1" type="ORF">RM649_15785</name>
</gene>
<dbReference type="EMBL" id="JAVREX010000006">
    <property type="protein sequence ID" value="MDT0429102.1"/>
    <property type="molecule type" value="Genomic_DNA"/>
</dbReference>
<dbReference type="SUPFAM" id="SSF53474">
    <property type="entry name" value="alpha/beta-Hydrolases"/>
    <property type="match status" value="1"/>
</dbReference>
<proteinExistence type="predicted"/>
<protein>
    <submittedName>
        <fullName evidence="1">Uncharacterized protein</fullName>
    </submittedName>
</protein>
<dbReference type="InterPro" id="IPR029058">
    <property type="entry name" value="AB_hydrolase_fold"/>
</dbReference>
<organism evidence="1 2">
    <name type="scientific">Streptomyces salyersiae</name>
    <dbReference type="NCBI Taxonomy" id="3075530"/>
    <lineage>
        <taxon>Bacteria</taxon>
        <taxon>Bacillati</taxon>
        <taxon>Actinomycetota</taxon>
        <taxon>Actinomycetes</taxon>
        <taxon>Kitasatosporales</taxon>
        <taxon>Streptomycetaceae</taxon>
        <taxon>Streptomyces</taxon>
    </lineage>
</organism>
<dbReference type="Gene3D" id="3.40.50.1820">
    <property type="entry name" value="alpha/beta hydrolase"/>
    <property type="match status" value="1"/>
</dbReference>